<accession>A0A1Q6FAK4</accession>
<gene>
    <name evidence="1" type="ORF">BHV66_02850</name>
</gene>
<comment type="caution">
    <text evidence="1">The sequence shown here is derived from an EMBL/GenBank/DDBJ whole genome shotgun (WGS) entry which is preliminary data.</text>
</comment>
<protein>
    <submittedName>
        <fullName evidence="1">Uncharacterized protein</fullName>
    </submittedName>
</protein>
<sequence>MLSAAIADTENEVCLADSGDPESSERRRLYRRSAEPTDSVWINRLNGVIPAGQDRAIRVYIKYNQPVCGYEVTACWMPFDAYSETGQWVMNFRSVSGGRNFQYADTGKYSNPMLMDITFAKNFQGHRNGDVYYFDYVSATDAINREYYPNSPLGYYTAFQFFDADFDGEDELLVNDFGMDRQGNSYTVFDITAKGLYRKDYLPFAEIDNETEFYPAVGTIVLYAHDGVHDSSWSTFRKRQNRKRRKTLLVPDRLADATSGRLLQKYNEQGEADFELAAIQQTFAIWEQDGRQNGDSIYVYEVTDERLELIRMQERYLPECRNL</sequence>
<dbReference type="Proteomes" id="UP000187417">
    <property type="component" value="Unassembled WGS sequence"/>
</dbReference>
<dbReference type="EMBL" id="MNQH01000003">
    <property type="protein sequence ID" value="OKY95909.1"/>
    <property type="molecule type" value="Genomic_DNA"/>
</dbReference>
<dbReference type="STRING" id="28117.BHV66_02850"/>
<dbReference type="RefSeq" id="WP_322100844.1">
    <property type="nucleotide sequence ID" value="NZ_CAVBFT010000012.1"/>
</dbReference>
<name>A0A1Q6FAK4_9BACT</name>
<proteinExistence type="predicted"/>
<organism evidence="1 2">
    <name type="scientific">Alistipes putredinis</name>
    <dbReference type="NCBI Taxonomy" id="28117"/>
    <lineage>
        <taxon>Bacteria</taxon>
        <taxon>Pseudomonadati</taxon>
        <taxon>Bacteroidota</taxon>
        <taxon>Bacteroidia</taxon>
        <taxon>Bacteroidales</taxon>
        <taxon>Rikenellaceae</taxon>
        <taxon>Alistipes</taxon>
    </lineage>
</organism>
<evidence type="ECO:0000313" key="2">
    <source>
        <dbReference type="Proteomes" id="UP000187417"/>
    </source>
</evidence>
<reference evidence="1 2" key="1">
    <citation type="journal article" date="2016" name="Nat. Biotechnol.">
        <title>Measurement of bacterial replication rates in microbial communities.</title>
        <authorList>
            <person name="Brown C.T."/>
            <person name="Olm M.R."/>
            <person name="Thomas B.C."/>
            <person name="Banfield J.F."/>
        </authorList>
    </citation>
    <scope>NUCLEOTIDE SEQUENCE [LARGE SCALE GENOMIC DNA]</scope>
    <source>
        <strain evidence="1">CAG:67_53_122</strain>
    </source>
</reference>
<dbReference type="AlphaFoldDB" id="A0A1Q6FAK4"/>
<evidence type="ECO:0000313" key="1">
    <source>
        <dbReference type="EMBL" id="OKY95909.1"/>
    </source>
</evidence>